<dbReference type="EMBL" id="QSGO01000008">
    <property type="protein sequence ID" value="RHB34695.1"/>
    <property type="molecule type" value="Genomic_DNA"/>
</dbReference>
<feature type="signal peptide" evidence="8">
    <location>
        <begin position="1"/>
        <end position="22"/>
    </location>
</feature>
<evidence type="ECO:0000313" key="10">
    <source>
        <dbReference type="EMBL" id="RHB34695.1"/>
    </source>
</evidence>
<gene>
    <name evidence="10" type="ORF">DW888_12100</name>
</gene>
<dbReference type="Gene3D" id="2.60.40.1120">
    <property type="entry name" value="Carboxypeptidase-like, regulatory domain"/>
    <property type="match status" value="1"/>
</dbReference>
<dbReference type="Gene3D" id="2.170.130.10">
    <property type="entry name" value="TonB-dependent receptor, plug domain"/>
    <property type="match status" value="1"/>
</dbReference>
<evidence type="ECO:0000256" key="5">
    <source>
        <dbReference type="ARBA" id="ARBA00023136"/>
    </source>
</evidence>
<dbReference type="Gene3D" id="2.40.170.20">
    <property type="entry name" value="TonB-dependent receptor, beta-barrel domain"/>
    <property type="match status" value="1"/>
</dbReference>
<evidence type="ECO:0000256" key="4">
    <source>
        <dbReference type="ARBA" id="ARBA00022692"/>
    </source>
</evidence>
<feature type="domain" description="TonB-dependent receptor plug" evidence="9">
    <location>
        <begin position="129"/>
        <end position="253"/>
    </location>
</feature>
<feature type="chain" id="PRO_5019188877" evidence="8">
    <location>
        <begin position="23"/>
        <end position="1091"/>
    </location>
</feature>
<evidence type="ECO:0000259" key="9">
    <source>
        <dbReference type="Pfam" id="PF07715"/>
    </source>
</evidence>
<dbReference type="Proteomes" id="UP000284379">
    <property type="component" value="Unassembled WGS sequence"/>
</dbReference>
<dbReference type="InterPro" id="IPR012910">
    <property type="entry name" value="Plug_dom"/>
</dbReference>
<dbReference type="SUPFAM" id="SSF49464">
    <property type="entry name" value="Carboxypeptidase regulatory domain-like"/>
    <property type="match status" value="1"/>
</dbReference>
<dbReference type="SUPFAM" id="SSF56935">
    <property type="entry name" value="Porins"/>
    <property type="match status" value="1"/>
</dbReference>
<reference evidence="10 11" key="1">
    <citation type="submission" date="2018-08" db="EMBL/GenBank/DDBJ databases">
        <title>A genome reference for cultivated species of the human gut microbiota.</title>
        <authorList>
            <person name="Zou Y."/>
            <person name="Xue W."/>
            <person name="Luo G."/>
        </authorList>
    </citation>
    <scope>NUCLEOTIDE SEQUENCE [LARGE SCALE GENOMIC DNA]</scope>
    <source>
        <strain evidence="10 11">AM40-30BH</strain>
    </source>
</reference>
<proteinExistence type="inferred from homology"/>
<dbReference type="InterPro" id="IPR039426">
    <property type="entry name" value="TonB-dep_rcpt-like"/>
</dbReference>
<organism evidence="10 11">
    <name type="scientific">Bacteroides nordii</name>
    <dbReference type="NCBI Taxonomy" id="291645"/>
    <lineage>
        <taxon>Bacteria</taxon>
        <taxon>Pseudomonadati</taxon>
        <taxon>Bacteroidota</taxon>
        <taxon>Bacteroidia</taxon>
        <taxon>Bacteroidales</taxon>
        <taxon>Bacteroidaceae</taxon>
        <taxon>Bacteroides</taxon>
    </lineage>
</organism>
<dbReference type="InterPro" id="IPR036942">
    <property type="entry name" value="Beta-barrel_TonB_sf"/>
</dbReference>
<keyword evidence="5 7" id="KW-0472">Membrane</keyword>
<evidence type="ECO:0000256" key="6">
    <source>
        <dbReference type="ARBA" id="ARBA00023237"/>
    </source>
</evidence>
<comment type="subcellular location">
    <subcellularLocation>
        <location evidence="1 7">Cell outer membrane</location>
        <topology evidence="1 7">Multi-pass membrane protein</topology>
    </subcellularLocation>
</comment>
<evidence type="ECO:0000256" key="7">
    <source>
        <dbReference type="PROSITE-ProRule" id="PRU01360"/>
    </source>
</evidence>
<sequence>MKRIISYLLFSLCCIIAFGANAAERKITGVVIAGDYKEPLIGASVFVSSEILKKAGSSQTTLGVITDMDGKFTINVPDGVTTLQCSYVGYESQTIHLVAGKSSYEIVLQPSAHMLDAVVVTGYQTIERRKLTAAVTKLDITDDKIGSVMSIDQALSGQVAGLSSIASSGAPGAAPKIRIRGTASLNGTQDPLWVLDGVPMTGTEIPTMEDLKDIDNIYQSAIAGLNPSDIESITVLKDAAATAIYGARAANGVIVITTKSGRAGKPQITFSTKLSYSPKFDIDRLNLLSSDEKVNLELDLLGSDYTYRENKGEVARIISRYGLTSAYKNGGWNALSSDAQNDINKLRSINTDWNDILFRGTFNQEYNVSLSGGSEKATYYTSLGYYDEKGNVQGVEANRLNMVLKTSYKINKMLKVGASLFANRRKSKANLTDKDGFTNLVYYSRRANPYQTPYDENGNYVYDIDIQGKGDSDLMFNVFEERNNTSYEQTTNALSAIFDVELRFNDRFKATSQVGMQLDAVSKESIADHDTYAMRKDKEFTTIASLGNKSFLPDGGKHTEAANTNSQINWKTQAEYRDSYNDIHEFEMMAGTEIRKTWYNSLNSTGYGFDRKTLTTKPVIFPNESWARSYPLHTKNYVENAYASFFSTASYSLLQRYTVGGSVRFDGSDIFGVSKKYRFLPLYSFSGLWRISNEPFMKDFKKIDNLVIRASYGVQGNIDKSTSSYVMGNYMNVSMLPGVTEDLISLGNPPNKRLRWEKTKTMNFGTDIALFNNALNVTVDYYRRKGTDLIALRMLPLETGFLSTMVNWASMRNEGFEVALTTRNINRNGFTWFTNFNLGYNQNKVLRETVPANQTTPGREGYPVGALFAYKTAGLDEEGYPLFYNKAGEKVTAEQLLKLNSAGASTLSAEEQRNLYSYIGSTDPLFSGGFVNTFNIKRFEVVVNFIFNLKMYSRVAPSYSPTNFDRGMNTNRDILNRWSPTNTNTNFPVLMTDSKRKAEYTQYSEYPLYQMLDTWVKRSDHVRLQSLRFGYKIPESVLRTLNIASATVALEGRNLFVFGANYDNFMDPETMSNQFAQPIPKSFTFSLNVNF</sequence>
<dbReference type="Pfam" id="PF07715">
    <property type="entry name" value="Plug"/>
    <property type="match status" value="1"/>
</dbReference>
<dbReference type="NCBIfam" id="TIGR04057">
    <property type="entry name" value="SusC_RagA_signa"/>
    <property type="match status" value="1"/>
</dbReference>
<comment type="caution">
    <text evidence="10">The sequence shown here is derived from an EMBL/GenBank/DDBJ whole genome shotgun (WGS) entry which is preliminary data.</text>
</comment>
<dbReference type="GO" id="GO:0009279">
    <property type="term" value="C:cell outer membrane"/>
    <property type="evidence" value="ECO:0007669"/>
    <property type="project" value="UniProtKB-SubCell"/>
</dbReference>
<dbReference type="InterPro" id="IPR023996">
    <property type="entry name" value="TonB-dep_OMP_SusC/RagA"/>
</dbReference>
<keyword evidence="2 7" id="KW-0813">Transport</keyword>
<keyword evidence="6 7" id="KW-0998">Cell outer membrane</keyword>
<dbReference type="NCBIfam" id="TIGR04056">
    <property type="entry name" value="OMP_RagA_SusC"/>
    <property type="match status" value="1"/>
</dbReference>
<protein>
    <submittedName>
        <fullName evidence="10">SusC/RagA family TonB-linked outer membrane protein</fullName>
    </submittedName>
</protein>
<evidence type="ECO:0000256" key="2">
    <source>
        <dbReference type="ARBA" id="ARBA00022448"/>
    </source>
</evidence>
<accession>A0A413VM80</accession>
<evidence type="ECO:0000256" key="3">
    <source>
        <dbReference type="ARBA" id="ARBA00022452"/>
    </source>
</evidence>
<dbReference type="InterPro" id="IPR037066">
    <property type="entry name" value="Plug_dom_sf"/>
</dbReference>
<dbReference type="InterPro" id="IPR023997">
    <property type="entry name" value="TonB-dep_OMP_SusC/RagA_CS"/>
</dbReference>
<dbReference type="PROSITE" id="PS52016">
    <property type="entry name" value="TONB_DEPENDENT_REC_3"/>
    <property type="match status" value="1"/>
</dbReference>
<evidence type="ECO:0000256" key="8">
    <source>
        <dbReference type="SAM" id="SignalP"/>
    </source>
</evidence>
<comment type="similarity">
    <text evidence="7">Belongs to the TonB-dependent receptor family.</text>
</comment>
<evidence type="ECO:0000313" key="11">
    <source>
        <dbReference type="Proteomes" id="UP000284379"/>
    </source>
</evidence>
<dbReference type="Pfam" id="PF13715">
    <property type="entry name" value="CarbopepD_reg_2"/>
    <property type="match status" value="1"/>
</dbReference>
<keyword evidence="3 7" id="KW-1134">Transmembrane beta strand</keyword>
<dbReference type="InterPro" id="IPR008969">
    <property type="entry name" value="CarboxyPept-like_regulatory"/>
</dbReference>
<keyword evidence="4 7" id="KW-0812">Transmembrane</keyword>
<keyword evidence="8" id="KW-0732">Signal</keyword>
<name>A0A413VM80_9BACE</name>
<dbReference type="AlphaFoldDB" id="A0A413VM80"/>
<evidence type="ECO:0000256" key="1">
    <source>
        <dbReference type="ARBA" id="ARBA00004571"/>
    </source>
</evidence>
<dbReference type="RefSeq" id="WP_122201634.1">
    <property type="nucleotide sequence ID" value="NZ_CABJFV010000008.1"/>
</dbReference>